<reference evidence="2" key="2">
    <citation type="submission" date="2020-06" db="EMBL/GenBank/DDBJ databases">
        <authorList>
            <person name="Sheffer M."/>
        </authorList>
    </citation>
    <scope>NUCLEOTIDE SEQUENCE</scope>
</reference>
<evidence type="ECO:0000313" key="2">
    <source>
        <dbReference type="EMBL" id="KAF8786250.1"/>
    </source>
</evidence>
<dbReference type="AlphaFoldDB" id="A0A8T0FA56"/>
<evidence type="ECO:0000256" key="1">
    <source>
        <dbReference type="SAM" id="MobiDB-lite"/>
    </source>
</evidence>
<protein>
    <submittedName>
        <fullName evidence="2">Uncharacterized protein</fullName>
    </submittedName>
</protein>
<organism evidence="2 3">
    <name type="scientific">Argiope bruennichi</name>
    <name type="common">Wasp spider</name>
    <name type="synonym">Aranea bruennichi</name>
    <dbReference type="NCBI Taxonomy" id="94029"/>
    <lineage>
        <taxon>Eukaryota</taxon>
        <taxon>Metazoa</taxon>
        <taxon>Ecdysozoa</taxon>
        <taxon>Arthropoda</taxon>
        <taxon>Chelicerata</taxon>
        <taxon>Arachnida</taxon>
        <taxon>Araneae</taxon>
        <taxon>Araneomorphae</taxon>
        <taxon>Entelegynae</taxon>
        <taxon>Araneoidea</taxon>
        <taxon>Araneidae</taxon>
        <taxon>Argiope</taxon>
    </lineage>
</organism>
<proteinExistence type="predicted"/>
<dbReference type="Proteomes" id="UP000807504">
    <property type="component" value="Unassembled WGS sequence"/>
</dbReference>
<feature type="region of interest" description="Disordered" evidence="1">
    <location>
        <begin position="94"/>
        <end position="120"/>
    </location>
</feature>
<accession>A0A8T0FA56</accession>
<comment type="caution">
    <text evidence="2">The sequence shown here is derived from an EMBL/GenBank/DDBJ whole genome shotgun (WGS) entry which is preliminary data.</text>
</comment>
<evidence type="ECO:0000313" key="3">
    <source>
        <dbReference type="Proteomes" id="UP000807504"/>
    </source>
</evidence>
<name>A0A8T0FA56_ARGBR</name>
<keyword evidence="3" id="KW-1185">Reference proteome</keyword>
<gene>
    <name evidence="2" type="ORF">HNY73_007991</name>
</gene>
<sequence>MRVLVLRRKHRGTSCEIAQERKNKFPELSDGYATGQICDGMFFCLHNNGRLHSGQYETATATKKGISPPLQHTYLVAPLEYVSLLFKYVTGAVAPPKKTHQPNKLMRGWQPESRHRSETA</sequence>
<dbReference type="EMBL" id="JABXBU010000015">
    <property type="protein sequence ID" value="KAF8786250.1"/>
    <property type="molecule type" value="Genomic_DNA"/>
</dbReference>
<reference evidence="2" key="1">
    <citation type="journal article" date="2020" name="bioRxiv">
        <title>Chromosome-level reference genome of the European wasp spider Argiope bruennichi: a resource for studies on range expansion and evolutionary adaptation.</title>
        <authorList>
            <person name="Sheffer M.M."/>
            <person name="Hoppe A."/>
            <person name="Krehenwinkel H."/>
            <person name="Uhl G."/>
            <person name="Kuss A.W."/>
            <person name="Jensen L."/>
            <person name="Jensen C."/>
            <person name="Gillespie R.G."/>
            <person name="Hoff K.J."/>
            <person name="Prost S."/>
        </authorList>
    </citation>
    <scope>NUCLEOTIDE SEQUENCE</scope>
</reference>